<evidence type="ECO:0000256" key="1">
    <source>
        <dbReference type="ARBA" id="ARBA00005860"/>
    </source>
</evidence>
<proteinExistence type="inferred from homology"/>
<keyword evidence="3 7" id="KW-0479">Metal-binding</keyword>
<keyword evidence="6 7" id="KW-0482">Metalloprotease</keyword>
<dbReference type="PANTHER" id="PTHR10942:SF0">
    <property type="entry name" value="LEISHMANOLYSIN-LIKE PEPTIDASE"/>
    <property type="match status" value="1"/>
</dbReference>
<feature type="region of interest" description="Disordered" evidence="8">
    <location>
        <begin position="23"/>
        <end position="43"/>
    </location>
</feature>
<dbReference type="Pfam" id="PF01457">
    <property type="entry name" value="Peptidase_M8"/>
    <property type="match status" value="1"/>
</dbReference>
<dbReference type="SUPFAM" id="SSF55486">
    <property type="entry name" value="Metalloproteases ('zincins'), catalytic domain"/>
    <property type="match status" value="1"/>
</dbReference>
<dbReference type="GO" id="GO:0005737">
    <property type="term" value="C:cytoplasm"/>
    <property type="evidence" value="ECO:0007669"/>
    <property type="project" value="TreeGrafter"/>
</dbReference>
<feature type="compositionally biased region" description="Polar residues" evidence="8">
    <location>
        <begin position="72"/>
        <end position="92"/>
    </location>
</feature>
<keyword evidence="14" id="KW-1185">Reference proteome</keyword>
<evidence type="ECO:0000259" key="11">
    <source>
        <dbReference type="PROSITE" id="PS00022"/>
    </source>
</evidence>
<protein>
    <recommendedName>
        <fullName evidence="11 12">EGF-like domain-containing protein</fullName>
    </recommendedName>
</protein>
<reference evidence="13 14" key="1">
    <citation type="journal article" date="2015" name="Genome Biol. Evol.">
        <title>Comparative Genomics of a Bacterivorous Green Alga Reveals Evolutionary Causalities and Consequences of Phago-Mixotrophic Mode of Nutrition.</title>
        <authorList>
            <person name="Burns J.A."/>
            <person name="Paasch A."/>
            <person name="Narechania A."/>
            <person name="Kim E."/>
        </authorList>
    </citation>
    <scope>NUCLEOTIDE SEQUENCE [LARGE SCALE GENOMIC DNA]</scope>
    <source>
        <strain evidence="13 14">PLY_AMNH</strain>
    </source>
</reference>
<evidence type="ECO:0000256" key="6">
    <source>
        <dbReference type="ARBA" id="ARBA00023049"/>
    </source>
</evidence>
<dbReference type="PROSITE" id="PS00022">
    <property type="entry name" value="EGF_1"/>
    <property type="match status" value="1"/>
</dbReference>
<evidence type="ECO:0000256" key="9">
    <source>
        <dbReference type="SAM" id="Phobius"/>
    </source>
</evidence>
<evidence type="ECO:0000256" key="4">
    <source>
        <dbReference type="ARBA" id="ARBA00022801"/>
    </source>
</evidence>
<name>A0AAE0F4W9_9CHLO</name>
<evidence type="ECO:0000256" key="5">
    <source>
        <dbReference type="ARBA" id="ARBA00022833"/>
    </source>
</evidence>
<evidence type="ECO:0000259" key="12">
    <source>
        <dbReference type="PROSITE" id="PS01186"/>
    </source>
</evidence>
<feature type="compositionally biased region" description="Polar residues" evidence="8">
    <location>
        <begin position="33"/>
        <end position="43"/>
    </location>
</feature>
<dbReference type="PROSITE" id="PS01186">
    <property type="entry name" value="EGF_2"/>
    <property type="match status" value="1"/>
</dbReference>
<dbReference type="Gene3D" id="2.10.25.10">
    <property type="entry name" value="Laminin"/>
    <property type="match status" value="1"/>
</dbReference>
<feature type="region of interest" description="Disordered" evidence="8">
    <location>
        <begin position="713"/>
        <end position="752"/>
    </location>
</feature>
<dbReference type="Gene3D" id="3.90.132.10">
    <property type="entry name" value="Leishmanolysin , domain 2"/>
    <property type="match status" value="1"/>
</dbReference>
<comment type="similarity">
    <text evidence="1">Belongs to the peptidase M8 family.</text>
</comment>
<organism evidence="13 14">
    <name type="scientific">Cymbomonas tetramitiformis</name>
    <dbReference type="NCBI Taxonomy" id="36881"/>
    <lineage>
        <taxon>Eukaryota</taxon>
        <taxon>Viridiplantae</taxon>
        <taxon>Chlorophyta</taxon>
        <taxon>Pyramimonadophyceae</taxon>
        <taxon>Pyramimonadales</taxon>
        <taxon>Pyramimonadaceae</taxon>
        <taxon>Cymbomonas</taxon>
    </lineage>
</organism>
<accession>A0AAE0F4W9</accession>
<feature type="signal peptide" evidence="10">
    <location>
        <begin position="1"/>
        <end position="19"/>
    </location>
</feature>
<evidence type="ECO:0000313" key="13">
    <source>
        <dbReference type="EMBL" id="KAK3251497.1"/>
    </source>
</evidence>
<dbReference type="Gene3D" id="3.10.170.20">
    <property type="match status" value="1"/>
</dbReference>
<dbReference type="GO" id="GO:0046872">
    <property type="term" value="F:metal ion binding"/>
    <property type="evidence" value="ECO:0007669"/>
    <property type="project" value="UniProtKB-KW"/>
</dbReference>
<dbReference type="InterPro" id="IPR000742">
    <property type="entry name" value="EGF"/>
</dbReference>
<feature type="region of interest" description="Disordered" evidence="8">
    <location>
        <begin position="1264"/>
        <end position="1298"/>
    </location>
</feature>
<dbReference type="GO" id="GO:0016020">
    <property type="term" value="C:membrane"/>
    <property type="evidence" value="ECO:0007669"/>
    <property type="project" value="InterPro"/>
</dbReference>
<dbReference type="PANTHER" id="PTHR10942">
    <property type="entry name" value="LEISHMANOLYSIN-LIKE PEPTIDASE"/>
    <property type="match status" value="1"/>
</dbReference>
<sequence length="1298" mass="139078">MRLALGLSICAIVLPPVFCHSDRKHSEPGATVHPTNAGDSGSFENKPYRSFKCVHDEFHKPQEIPVRAPQQYVDSTPMSPASKRLQQSFQNSSEELSQADSLRVAPIFSLNHTSAEERSYLTERLVPAAIRWIRRALSLRHGSVTSAIKLTRPCKRTEQWGLGRVGTDRVDSTVQLTTCTEYEAAYCAGHLIPEEHYAAVEICEQGSFTDCSTVPGGGGVEGADFVLYVTSEDSSFCHPNEASGLVFAHATHCRQDQHDRPVAGTLNFCPGQLTPSDDLFDYQVDLTLHQLIHALGFSASLMPYFREESGEPRNERDEATGTPLSLTGVLSVTPDWHWRSSPQIWRKVRAVKTPVVLRAARDHFDCPSLAGAELEDLADLDTPDATVGPENTFIGQTSSHWEARVFHGEAMASTHSLVGGLGAFSEVTLALLEDTGWYIANYGAAGHISYGKSAGCDFATADPALHTEDAKPPQDMYPQRCVPGAAAETWEWEYDAYRPTVEVVVDAVCSSDGFGIGRCESPEAMEGAGVAMTTNASDSRTQLCTQNPAPDAATAEVRKVQKVQGWSWGPNSRCIRSFLYGFETSGEPDLWIPSGLACYAMRCTDNSQLEILVRNDTWVLCPWKGAVLRGSDLGYLRGVLGPCPDPAEVCPGLSCPNACNGRGTCHEGRCRCQVGYGGDDCGAAECAVDVDCNANPHVQGYCDRSSGGCMYPSPPLPPPPPPPVPDLPSPSTPRPPRGFHPSPPPPCPPPEYAPARLDTFGTLTGVLVDGYLNGCSVFLDANENWALDEREASGVSDSVGFFHIPYNMLFTAPGHVYSGEEVAAASNTSITAPSLVVQTGSSCVDQGTGVPLYGPLRAPEGYTVVSPLSTLVAAVLDLTGEGCKTFKTADEASAVVGAAAGLAGDLWTQISSLDPIASTGDGSEDGLAILKALTELHLAMIHSAALLCARFCGSAAGGSAGQWFRHAQRALAKMMCSHSGQRLDFQQASQLEQVTRATLDRHHAASGVLPGEEVDSWLDKTAPKVAELTAALLRELHSVQAAPGEILWFQTAHYGKRAARSVAAINHAGQGDAVDLIEEVAADPEAGLGGFTDELRGMLIRYGWEDTSTTNYPVDSDDGDDTILNMAPGAFIGVAVGMVMIVILAFLWPFVSSLVKQATKVREERRTKSIVEGSQSTKLIGLGELGGDGDRTLRNLIMGDTSRGAPPTLDIVAADDVVPFSNEEEEEENEISPLVRPVSQRSDHSVRNMSEWYSAQPHKSVEAWGDVSVGPLGSSLQEPTGDDTKDDAATDTTFLEDI</sequence>
<evidence type="ECO:0000313" key="14">
    <source>
        <dbReference type="Proteomes" id="UP001190700"/>
    </source>
</evidence>
<feature type="region of interest" description="Disordered" evidence="8">
    <location>
        <begin position="67"/>
        <end position="92"/>
    </location>
</feature>
<feature type="binding site" evidence="7">
    <location>
        <position position="293"/>
    </location>
    <ligand>
        <name>Zn(2+)</name>
        <dbReference type="ChEBI" id="CHEBI:29105"/>
        <note>catalytic</note>
    </ligand>
</feature>
<dbReference type="InterPro" id="IPR001577">
    <property type="entry name" value="Peptidase_M8"/>
</dbReference>
<dbReference type="GO" id="GO:0004222">
    <property type="term" value="F:metalloendopeptidase activity"/>
    <property type="evidence" value="ECO:0007669"/>
    <property type="project" value="InterPro"/>
</dbReference>
<dbReference type="Proteomes" id="UP001190700">
    <property type="component" value="Unassembled WGS sequence"/>
</dbReference>
<comment type="caution">
    <text evidence="13">The sequence shown here is derived from an EMBL/GenBank/DDBJ whole genome shotgun (WGS) entry which is preliminary data.</text>
</comment>
<evidence type="ECO:0000256" key="7">
    <source>
        <dbReference type="PIRSR" id="PIRSR601577-2"/>
    </source>
</evidence>
<feature type="chain" id="PRO_5041987638" description="EGF-like domain-containing protein" evidence="10">
    <location>
        <begin position="20"/>
        <end position="1298"/>
    </location>
</feature>
<evidence type="ECO:0000256" key="3">
    <source>
        <dbReference type="ARBA" id="ARBA00022723"/>
    </source>
</evidence>
<feature type="region of interest" description="Disordered" evidence="8">
    <location>
        <begin position="1221"/>
        <end position="1242"/>
    </location>
</feature>
<keyword evidence="4" id="KW-0378">Hydrolase</keyword>
<evidence type="ECO:0000256" key="8">
    <source>
        <dbReference type="SAM" id="MobiDB-lite"/>
    </source>
</evidence>
<keyword evidence="9" id="KW-1133">Transmembrane helix</keyword>
<feature type="domain" description="EGF-like" evidence="11 12">
    <location>
        <begin position="670"/>
        <end position="681"/>
    </location>
</feature>
<evidence type="ECO:0000256" key="2">
    <source>
        <dbReference type="ARBA" id="ARBA00022670"/>
    </source>
</evidence>
<gene>
    <name evidence="13" type="ORF">CYMTET_39167</name>
</gene>
<feature type="binding site" evidence="7">
    <location>
        <position position="289"/>
    </location>
    <ligand>
        <name>Zn(2+)</name>
        <dbReference type="ChEBI" id="CHEBI:29105"/>
        <note>catalytic</note>
    </ligand>
</feature>
<dbReference type="GO" id="GO:0006508">
    <property type="term" value="P:proteolysis"/>
    <property type="evidence" value="ECO:0007669"/>
    <property type="project" value="UniProtKB-KW"/>
</dbReference>
<keyword evidence="9" id="KW-0812">Transmembrane</keyword>
<keyword evidence="10" id="KW-0732">Signal</keyword>
<dbReference type="GO" id="GO:0007155">
    <property type="term" value="P:cell adhesion"/>
    <property type="evidence" value="ECO:0007669"/>
    <property type="project" value="InterPro"/>
</dbReference>
<feature type="transmembrane region" description="Helical" evidence="9">
    <location>
        <begin position="1130"/>
        <end position="1155"/>
    </location>
</feature>
<keyword evidence="2" id="KW-0645">Protease</keyword>
<keyword evidence="5 7" id="KW-0862">Zinc</keyword>
<keyword evidence="9" id="KW-0472">Membrane</keyword>
<dbReference type="EMBL" id="LGRX02026014">
    <property type="protein sequence ID" value="KAK3251497.1"/>
    <property type="molecule type" value="Genomic_DNA"/>
</dbReference>
<evidence type="ECO:0000256" key="10">
    <source>
        <dbReference type="SAM" id="SignalP"/>
    </source>
</evidence>
<comment type="cofactor">
    <cofactor evidence="7">
        <name>Zn(2+)</name>
        <dbReference type="ChEBI" id="CHEBI:29105"/>
    </cofactor>
    <text evidence="7">Binds 1 zinc ion per subunit.</text>
</comment>
<feature type="binding site" evidence="7">
    <location>
        <position position="400"/>
    </location>
    <ligand>
        <name>Zn(2+)</name>
        <dbReference type="ChEBI" id="CHEBI:29105"/>
        <note>catalytic</note>
    </ligand>
</feature>